<dbReference type="PROSITE" id="PS00028">
    <property type="entry name" value="ZINC_FINGER_C2H2_1"/>
    <property type="match status" value="7"/>
</dbReference>
<dbReference type="SUPFAM" id="SSF57667">
    <property type="entry name" value="beta-beta-alpha zinc fingers"/>
    <property type="match status" value="4"/>
</dbReference>
<gene>
    <name evidence="14" type="ORF">SKAU_G00114770</name>
</gene>
<dbReference type="Pfam" id="PF00096">
    <property type="entry name" value="zf-C2H2"/>
    <property type="match status" value="5"/>
</dbReference>
<keyword evidence="5" id="KW-0677">Repeat</keyword>
<organism evidence="14 15">
    <name type="scientific">Synaphobranchus kaupii</name>
    <name type="common">Kaup's arrowtooth eel</name>
    <dbReference type="NCBI Taxonomy" id="118154"/>
    <lineage>
        <taxon>Eukaryota</taxon>
        <taxon>Metazoa</taxon>
        <taxon>Chordata</taxon>
        <taxon>Craniata</taxon>
        <taxon>Vertebrata</taxon>
        <taxon>Euteleostomi</taxon>
        <taxon>Actinopterygii</taxon>
        <taxon>Neopterygii</taxon>
        <taxon>Teleostei</taxon>
        <taxon>Anguilliformes</taxon>
        <taxon>Synaphobranchidae</taxon>
        <taxon>Synaphobranchus</taxon>
    </lineage>
</organism>
<dbReference type="FunFam" id="3.30.160.60:FF:002343">
    <property type="entry name" value="Zinc finger protein 33A"/>
    <property type="match status" value="2"/>
</dbReference>
<evidence type="ECO:0000256" key="12">
    <source>
        <dbReference type="PROSITE-ProRule" id="PRU00042"/>
    </source>
</evidence>
<keyword evidence="6 12" id="KW-0863">Zinc-finger</keyword>
<keyword evidence="7" id="KW-0862">Zinc</keyword>
<keyword evidence="11" id="KW-0539">Nucleus</keyword>
<dbReference type="AlphaFoldDB" id="A0A9Q1J1F4"/>
<dbReference type="EMBL" id="JAINUF010000004">
    <property type="protein sequence ID" value="KAJ8362646.1"/>
    <property type="molecule type" value="Genomic_DNA"/>
</dbReference>
<evidence type="ECO:0000256" key="11">
    <source>
        <dbReference type="ARBA" id="ARBA00023242"/>
    </source>
</evidence>
<proteinExistence type="inferred from homology"/>
<dbReference type="InterPro" id="IPR036236">
    <property type="entry name" value="Znf_C2H2_sf"/>
</dbReference>
<evidence type="ECO:0000256" key="8">
    <source>
        <dbReference type="ARBA" id="ARBA00023015"/>
    </source>
</evidence>
<dbReference type="GO" id="GO:0000978">
    <property type="term" value="F:RNA polymerase II cis-regulatory region sequence-specific DNA binding"/>
    <property type="evidence" value="ECO:0007669"/>
    <property type="project" value="TreeGrafter"/>
</dbReference>
<dbReference type="FunFam" id="3.30.160.60:FF:000670">
    <property type="entry name" value="zinc finger protein 22"/>
    <property type="match status" value="1"/>
</dbReference>
<evidence type="ECO:0000256" key="5">
    <source>
        <dbReference type="ARBA" id="ARBA00022737"/>
    </source>
</evidence>
<reference evidence="14" key="1">
    <citation type="journal article" date="2023" name="Science">
        <title>Genome structures resolve the early diversification of teleost fishes.</title>
        <authorList>
            <person name="Parey E."/>
            <person name="Louis A."/>
            <person name="Montfort J."/>
            <person name="Bouchez O."/>
            <person name="Roques C."/>
            <person name="Iampietro C."/>
            <person name="Lluch J."/>
            <person name="Castinel A."/>
            <person name="Donnadieu C."/>
            <person name="Desvignes T."/>
            <person name="Floi Bucao C."/>
            <person name="Jouanno E."/>
            <person name="Wen M."/>
            <person name="Mejri S."/>
            <person name="Dirks R."/>
            <person name="Jansen H."/>
            <person name="Henkel C."/>
            <person name="Chen W.J."/>
            <person name="Zahm M."/>
            <person name="Cabau C."/>
            <person name="Klopp C."/>
            <person name="Thompson A.W."/>
            <person name="Robinson-Rechavi M."/>
            <person name="Braasch I."/>
            <person name="Lecointre G."/>
            <person name="Bobe J."/>
            <person name="Postlethwait J.H."/>
            <person name="Berthelot C."/>
            <person name="Roest Crollius H."/>
            <person name="Guiguen Y."/>
        </authorList>
    </citation>
    <scope>NUCLEOTIDE SEQUENCE</scope>
    <source>
        <strain evidence="14">WJC10195</strain>
    </source>
</reference>
<protein>
    <recommendedName>
        <fullName evidence="13">C2H2-type domain-containing protein</fullName>
    </recommendedName>
</protein>
<evidence type="ECO:0000256" key="4">
    <source>
        <dbReference type="ARBA" id="ARBA00022723"/>
    </source>
</evidence>
<dbReference type="PANTHER" id="PTHR24388:SF54">
    <property type="entry name" value="PROTEIN ESCARGOT"/>
    <property type="match status" value="1"/>
</dbReference>
<dbReference type="SMART" id="SM00355">
    <property type="entry name" value="ZnF_C2H2"/>
    <property type="match status" value="7"/>
</dbReference>
<feature type="domain" description="C2H2-type" evidence="13">
    <location>
        <begin position="319"/>
        <end position="346"/>
    </location>
</feature>
<dbReference type="InterPro" id="IPR013087">
    <property type="entry name" value="Znf_C2H2_type"/>
</dbReference>
<name>A0A9Q1J1F4_SYNKA</name>
<dbReference type="FunFam" id="3.30.160.60:FF:001158">
    <property type="entry name" value="zinc finger protein 22"/>
    <property type="match status" value="1"/>
</dbReference>
<accession>A0A9Q1J1F4</accession>
<dbReference type="OrthoDB" id="10050330at2759"/>
<dbReference type="Proteomes" id="UP001152622">
    <property type="component" value="Chromosome 4"/>
</dbReference>
<feature type="domain" description="C2H2-type" evidence="13">
    <location>
        <begin position="263"/>
        <end position="290"/>
    </location>
</feature>
<dbReference type="FunFam" id="3.30.160.60:FF:002282">
    <property type="entry name" value="Wu:fb97d07 protein"/>
    <property type="match status" value="1"/>
</dbReference>
<keyword evidence="4" id="KW-0479">Metal-binding</keyword>
<sequence length="434" mass="49659">MMQARVCLRRDTETTLPELTVQHRMRQKEEELSGLESVHMAESETECAAPALNTLEPECVTAHSGVSDVQHTHTSLIKIETDLGSTHTADVKTESLDSTDIKAEHINDLPDFMGFIIKSDELKCESSERLVSDLMNTVMNGAGVDPKDQTEPWQCAEEPNTNCKKEEIHDLPTQCGDVNHHCDIINENNPTRIVQKRTNSSNKRTHRQRPNLIIDPMISNSRKNTCHLNFYQKPYRCTTCEKCFITKSDLDRHLSIHPGDKPYKCTQCQKCFCRKSSLNTHVRIHTGEKPYTCTQCQQCFRAKCNLDRHVRIHKGDKPFRCSQCTKCFSRISNLNTHMRIHTGEKPCKCIHCGKCFSQSSYLNKHLRIHTGEKPCKCIHCGKCFSQICNLNTHMRIHTGEKPNKCIYCGKCFSQSSSLNRHVRIHKGDKPFRCS</sequence>
<evidence type="ECO:0000256" key="2">
    <source>
        <dbReference type="ARBA" id="ARBA00004123"/>
    </source>
</evidence>
<dbReference type="InterPro" id="IPR050527">
    <property type="entry name" value="Snail/Krueppel_Znf"/>
</dbReference>
<feature type="domain" description="C2H2-type" evidence="13">
    <location>
        <begin position="347"/>
        <end position="374"/>
    </location>
</feature>
<evidence type="ECO:0000259" key="13">
    <source>
        <dbReference type="PROSITE" id="PS50157"/>
    </source>
</evidence>
<feature type="domain" description="C2H2-type" evidence="13">
    <location>
        <begin position="375"/>
        <end position="402"/>
    </location>
</feature>
<evidence type="ECO:0000313" key="15">
    <source>
        <dbReference type="Proteomes" id="UP001152622"/>
    </source>
</evidence>
<evidence type="ECO:0000256" key="7">
    <source>
        <dbReference type="ARBA" id="ARBA00022833"/>
    </source>
</evidence>
<comment type="similarity">
    <text evidence="3">Belongs to the krueppel C2H2-type zinc-finger protein family.</text>
</comment>
<dbReference type="GO" id="GO:0008270">
    <property type="term" value="F:zinc ion binding"/>
    <property type="evidence" value="ECO:0007669"/>
    <property type="project" value="UniProtKB-KW"/>
</dbReference>
<dbReference type="FunFam" id="3.30.160.60:FF:000097">
    <property type="entry name" value="Zinc finger protein"/>
    <property type="match status" value="1"/>
</dbReference>
<evidence type="ECO:0000256" key="10">
    <source>
        <dbReference type="ARBA" id="ARBA00023163"/>
    </source>
</evidence>
<dbReference type="FunFam" id="3.30.160.60:FF:000739">
    <property type="entry name" value="Zgc:171418 protein"/>
    <property type="match status" value="1"/>
</dbReference>
<comment type="subcellular location">
    <subcellularLocation>
        <location evidence="2">Nucleus</location>
    </subcellularLocation>
</comment>
<dbReference type="Pfam" id="PF16622">
    <property type="entry name" value="zf-C2H2_11"/>
    <property type="match status" value="1"/>
</dbReference>
<dbReference type="PROSITE" id="PS50157">
    <property type="entry name" value="ZINC_FINGER_C2H2_2"/>
    <property type="match status" value="7"/>
</dbReference>
<dbReference type="InterPro" id="IPR041697">
    <property type="entry name" value="Znf-C2H2_11"/>
</dbReference>
<feature type="domain" description="C2H2-type" evidence="13">
    <location>
        <begin position="403"/>
        <end position="430"/>
    </location>
</feature>
<evidence type="ECO:0000256" key="3">
    <source>
        <dbReference type="ARBA" id="ARBA00006991"/>
    </source>
</evidence>
<dbReference type="PANTHER" id="PTHR24388">
    <property type="entry name" value="ZINC FINGER PROTEIN"/>
    <property type="match status" value="1"/>
</dbReference>
<dbReference type="Gene3D" id="3.30.160.60">
    <property type="entry name" value="Classic Zinc Finger"/>
    <property type="match status" value="7"/>
</dbReference>
<evidence type="ECO:0000256" key="1">
    <source>
        <dbReference type="ARBA" id="ARBA00003767"/>
    </source>
</evidence>
<evidence type="ECO:0000256" key="6">
    <source>
        <dbReference type="ARBA" id="ARBA00022771"/>
    </source>
</evidence>
<keyword evidence="8" id="KW-0805">Transcription regulation</keyword>
<comment type="function">
    <text evidence="1">May be involved in transcriptional regulation.</text>
</comment>
<feature type="domain" description="C2H2-type" evidence="13">
    <location>
        <begin position="235"/>
        <end position="262"/>
    </location>
</feature>
<keyword evidence="10" id="KW-0804">Transcription</keyword>
<evidence type="ECO:0000313" key="14">
    <source>
        <dbReference type="EMBL" id="KAJ8362646.1"/>
    </source>
</evidence>
<keyword evidence="15" id="KW-1185">Reference proteome</keyword>
<keyword evidence="9" id="KW-0238">DNA-binding</keyword>
<dbReference type="GO" id="GO:0005634">
    <property type="term" value="C:nucleus"/>
    <property type="evidence" value="ECO:0007669"/>
    <property type="project" value="UniProtKB-SubCell"/>
</dbReference>
<evidence type="ECO:0000256" key="9">
    <source>
        <dbReference type="ARBA" id="ARBA00023125"/>
    </source>
</evidence>
<comment type="caution">
    <text evidence="14">The sequence shown here is derived from an EMBL/GenBank/DDBJ whole genome shotgun (WGS) entry which is preliminary data.</text>
</comment>
<dbReference type="GO" id="GO:0000981">
    <property type="term" value="F:DNA-binding transcription factor activity, RNA polymerase II-specific"/>
    <property type="evidence" value="ECO:0007669"/>
    <property type="project" value="TreeGrafter"/>
</dbReference>
<feature type="domain" description="C2H2-type" evidence="13">
    <location>
        <begin position="291"/>
        <end position="318"/>
    </location>
</feature>